<evidence type="ECO:0000256" key="6">
    <source>
        <dbReference type="SAM" id="Coils"/>
    </source>
</evidence>
<dbReference type="EMBL" id="FRYL01000027">
    <property type="protein sequence ID" value="SHO81099.1"/>
    <property type="molecule type" value="Genomic_DNA"/>
</dbReference>
<feature type="domain" description="MotA/TolQ/ExbB proton channel" evidence="8">
    <location>
        <begin position="43"/>
        <end position="104"/>
    </location>
</feature>
<evidence type="ECO:0000256" key="3">
    <source>
        <dbReference type="ARBA" id="ARBA00022692"/>
    </source>
</evidence>
<evidence type="ECO:0000313" key="9">
    <source>
        <dbReference type="EMBL" id="SHO81099.1"/>
    </source>
</evidence>
<evidence type="ECO:0000256" key="2">
    <source>
        <dbReference type="ARBA" id="ARBA00022475"/>
    </source>
</evidence>
<accession>A0A1W1EJQ1</accession>
<sequence>MINYIIEEIMGNMLNIIIIGLILFLALIDLFSKKNFKSQIVSLGVLGTFIGIFIGLQNFNPEDMKNSINSILLGLKTAFLTSIAGMVVAIFLAIIEKFKEDKSNSTSKNEYLLSAILKKLDLLEHLNSTESRDKIIGELERLRTVQRDTRDETKKVSDSIDILKDTSNKQNEELISILNRNFTKMNISLEIAIDKLSKGATEEIIKALETVIQEFNQELQSSFGDNFVKLNEAVINLLTWQENYKTHIETLDKKLDLSTTSIEKSKESLEIISSKNEDILEVYKSLAQMINTSKRQINRLNEELETYGDLSDNAKDMFTTIEESIKNTEETFKSLSQTIRVSNNEQKESSLRNNEEIKVSYQNLTKDIKENNDIQTKNSIETFNSMINNVQGSYEDLIKVVKVSNNEHKESLLRNNEEIKVSYQNLTKDIKEGTLKQISYNKEIFENLRNNFEKNKKELDIISNHFKNLGEEIPKALQVSLQELNRGLTSLTIQFQKDYKETLEEYNRGLNSARR</sequence>
<keyword evidence="6" id="KW-0175">Coiled coil</keyword>
<keyword evidence="3 7" id="KW-0812">Transmembrane</keyword>
<dbReference type="AlphaFoldDB" id="A0A1W1EJQ1"/>
<protein>
    <submittedName>
        <fullName evidence="9">Putative membrane protein</fullName>
    </submittedName>
</protein>
<keyword evidence="2" id="KW-1003">Cell membrane</keyword>
<feature type="transmembrane region" description="Helical" evidence="7">
    <location>
        <begin position="71"/>
        <end position="95"/>
    </location>
</feature>
<dbReference type="GO" id="GO:0005886">
    <property type="term" value="C:plasma membrane"/>
    <property type="evidence" value="ECO:0007669"/>
    <property type="project" value="UniProtKB-SubCell"/>
</dbReference>
<feature type="transmembrane region" description="Helical" evidence="7">
    <location>
        <begin position="12"/>
        <end position="31"/>
    </location>
</feature>
<proteinExistence type="predicted"/>
<dbReference type="Pfam" id="PF01618">
    <property type="entry name" value="MotA_ExbB"/>
    <property type="match status" value="1"/>
</dbReference>
<organism evidence="9">
    <name type="scientific">hydrothermal vent metagenome</name>
    <dbReference type="NCBI Taxonomy" id="652676"/>
    <lineage>
        <taxon>unclassified sequences</taxon>
        <taxon>metagenomes</taxon>
        <taxon>ecological metagenomes</taxon>
    </lineage>
</organism>
<evidence type="ECO:0000256" key="7">
    <source>
        <dbReference type="SAM" id="Phobius"/>
    </source>
</evidence>
<evidence type="ECO:0000259" key="8">
    <source>
        <dbReference type="Pfam" id="PF01618"/>
    </source>
</evidence>
<comment type="subcellular location">
    <subcellularLocation>
        <location evidence="1">Cell membrane</location>
        <topology evidence="1">Multi-pass membrane protein</topology>
    </subcellularLocation>
</comment>
<dbReference type="InterPro" id="IPR002898">
    <property type="entry name" value="MotA_ExbB_proton_chnl"/>
</dbReference>
<gene>
    <name evidence="9" type="ORF">MNB_SV-15-818</name>
</gene>
<evidence type="ECO:0000256" key="4">
    <source>
        <dbReference type="ARBA" id="ARBA00022989"/>
    </source>
</evidence>
<feature type="coiled-coil region" evidence="6">
    <location>
        <begin position="283"/>
        <end position="345"/>
    </location>
</feature>
<name>A0A1W1EJQ1_9ZZZZ</name>
<feature type="transmembrane region" description="Helical" evidence="7">
    <location>
        <begin position="40"/>
        <end position="59"/>
    </location>
</feature>
<keyword evidence="4 7" id="KW-1133">Transmembrane helix</keyword>
<reference evidence="9" key="1">
    <citation type="submission" date="2016-10" db="EMBL/GenBank/DDBJ databases">
        <authorList>
            <person name="de Groot N.N."/>
        </authorList>
    </citation>
    <scope>NUCLEOTIDE SEQUENCE</scope>
</reference>
<evidence type="ECO:0000256" key="5">
    <source>
        <dbReference type="ARBA" id="ARBA00023136"/>
    </source>
</evidence>
<keyword evidence="5 7" id="KW-0472">Membrane</keyword>
<evidence type="ECO:0000256" key="1">
    <source>
        <dbReference type="ARBA" id="ARBA00004651"/>
    </source>
</evidence>